<gene>
    <name evidence="2" type="ORF">J8F10_06315</name>
</gene>
<protein>
    <submittedName>
        <fullName evidence="2">P27 family phage terminase small subunit</fullName>
    </submittedName>
</protein>
<organism evidence="2 3">
    <name type="scientific">Gemmata palustris</name>
    <dbReference type="NCBI Taxonomy" id="2822762"/>
    <lineage>
        <taxon>Bacteria</taxon>
        <taxon>Pseudomonadati</taxon>
        <taxon>Planctomycetota</taxon>
        <taxon>Planctomycetia</taxon>
        <taxon>Gemmatales</taxon>
        <taxon>Gemmataceae</taxon>
        <taxon>Gemmata</taxon>
    </lineage>
</organism>
<sequence length="177" mass="19900">MRGGNNRIPPSEHLARGTYRANRHGQLPNDPISHPLLPADPPPGMRPDAVRVWNDLYPLVTGQGMVTLAERELFAMYCRAMGDYLEAREHVNKEGFFKKPKCGESGDGVQYSRWYRLMCDRETVAARLGAQIGLTPVDRHRVARAKVSDAVRKDVTNVKPMTTLDRLGQIRLLPKPS</sequence>
<dbReference type="EMBL" id="JAGKQQ010000001">
    <property type="protein sequence ID" value="MBP3954896.1"/>
    <property type="molecule type" value="Genomic_DNA"/>
</dbReference>
<evidence type="ECO:0000313" key="2">
    <source>
        <dbReference type="EMBL" id="MBP3954896.1"/>
    </source>
</evidence>
<reference evidence="2 3" key="1">
    <citation type="submission" date="2021-04" db="EMBL/GenBank/DDBJ databases">
        <authorList>
            <person name="Ivanova A."/>
        </authorList>
    </citation>
    <scope>NUCLEOTIDE SEQUENCE [LARGE SCALE GENOMIC DNA]</scope>
    <source>
        <strain evidence="2 3">G18</strain>
    </source>
</reference>
<keyword evidence="3" id="KW-1185">Reference proteome</keyword>
<dbReference type="InterPro" id="IPR006448">
    <property type="entry name" value="Phage_term_ssu_P27"/>
</dbReference>
<dbReference type="Proteomes" id="UP000676565">
    <property type="component" value="Unassembled WGS sequence"/>
</dbReference>
<name>A0ABS5BMG7_9BACT</name>
<accession>A0ABS5BMG7</accession>
<dbReference type="RefSeq" id="WP_210653004.1">
    <property type="nucleotide sequence ID" value="NZ_JAGKQQ010000001.1"/>
</dbReference>
<evidence type="ECO:0000256" key="1">
    <source>
        <dbReference type="SAM" id="MobiDB-lite"/>
    </source>
</evidence>
<proteinExistence type="predicted"/>
<comment type="caution">
    <text evidence="2">The sequence shown here is derived from an EMBL/GenBank/DDBJ whole genome shotgun (WGS) entry which is preliminary data.</text>
</comment>
<evidence type="ECO:0000313" key="3">
    <source>
        <dbReference type="Proteomes" id="UP000676565"/>
    </source>
</evidence>
<dbReference type="Pfam" id="PF05119">
    <property type="entry name" value="Terminase_4"/>
    <property type="match status" value="1"/>
</dbReference>
<feature type="region of interest" description="Disordered" evidence="1">
    <location>
        <begin position="22"/>
        <end position="43"/>
    </location>
</feature>